<dbReference type="GeneID" id="111252037"/>
<feature type="compositionally biased region" description="Polar residues" evidence="1">
    <location>
        <begin position="286"/>
        <end position="319"/>
    </location>
</feature>
<name>A0A7M7MI12_VARDE</name>
<dbReference type="InParanoid" id="A0A7M7MI12"/>
<accession>A0A7M7MI12</accession>
<feature type="compositionally biased region" description="Polar residues" evidence="1">
    <location>
        <begin position="222"/>
        <end position="239"/>
    </location>
</feature>
<feature type="region of interest" description="Disordered" evidence="1">
    <location>
        <begin position="195"/>
        <end position="240"/>
    </location>
</feature>
<reference evidence="2" key="1">
    <citation type="submission" date="2021-01" db="UniProtKB">
        <authorList>
            <consortium name="EnsemblMetazoa"/>
        </authorList>
    </citation>
    <scope>IDENTIFICATION</scope>
</reference>
<dbReference type="Proteomes" id="UP000594260">
    <property type="component" value="Unplaced"/>
</dbReference>
<feature type="compositionally biased region" description="Low complexity" evidence="1">
    <location>
        <begin position="320"/>
        <end position="335"/>
    </location>
</feature>
<proteinExistence type="predicted"/>
<organism evidence="2 3">
    <name type="scientific">Varroa destructor</name>
    <name type="common">Honeybee mite</name>
    <dbReference type="NCBI Taxonomy" id="109461"/>
    <lineage>
        <taxon>Eukaryota</taxon>
        <taxon>Metazoa</taxon>
        <taxon>Ecdysozoa</taxon>
        <taxon>Arthropoda</taxon>
        <taxon>Chelicerata</taxon>
        <taxon>Arachnida</taxon>
        <taxon>Acari</taxon>
        <taxon>Parasitiformes</taxon>
        <taxon>Mesostigmata</taxon>
        <taxon>Gamasina</taxon>
        <taxon>Dermanyssoidea</taxon>
        <taxon>Varroidae</taxon>
        <taxon>Varroa</taxon>
    </lineage>
</organism>
<protein>
    <submittedName>
        <fullName evidence="2">Uncharacterized protein</fullName>
    </submittedName>
</protein>
<feature type="region of interest" description="Disordered" evidence="1">
    <location>
        <begin position="263"/>
        <end position="402"/>
    </location>
</feature>
<dbReference type="RefSeq" id="XP_022665097.1">
    <property type="nucleotide sequence ID" value="XM_022809362.1"/>
</dbReference>
<evidence type="ECO:0000313" key="3">
    <source>
        <dbReference type="Proteomes" id="UP000594260"/>
    </source>
</evidence>
<dbReference type="AlphaFoldDB" id="A0A7M7MI12"/>
<evidence type="ECO:0000313" key="2">
    <source>
        <dbReference type="EnsemblMetazoa" id="XP_022665097"/>
    </source>
</evidence>
<evidence type="ECO:0000256" key="1">
    <source>
        <dbReference type="SAM" id="MobiDB-lite"/>
    </source>
</evidence>
<dbReference type="KEGG" id="vde:111252037"/>
<feature type="compositionally biased region" description="Polar residues" evidence="1">
    <location>
        <begin position="365"/>
        <end position="381"/>
    </location>
</feature>
<dbReference type="OrthoDB" id="10640568at2759"/>
<sequence length="532" mass="58452">MYRREIVRDGGFGALQNRREALAARRDNLRDKVLSNLRNIPEVSSDKKVMEPHSYQKVVLPKPRETPDQRKARLDRYRNLKKAWAAEQRAEGLKTPAFKVGIARPTPLKENKSVIGGLSRRMLDFDVYDGVDSSACPAIKKKTPSIRTTLATRFNLTVQKNPMDPRFGQTKMRAVQILLELLELPLVTMNNNLQMNSNKKKMPSKTVSNAPSGRTLSKMATPASTTAGAPLTKTQSNPLTAASRATTTTSLMFTSKTPTGVQAIQKPMIPRETPLSVPSKSDPGKLTSTDVSTGDQPKTPPSTIRRTPKSISRLGTTPWRTVVRVGSTRTTPRSSPTEERSISFEPSSTSIPPKTTPSGALKAQHTASGRTTPLSARSKISQEIPRTPVPASTQTKHKQEMTENTVNISPEGQQAESNISRSKSFRSRNVAAAIKKTRTVKRLFVASGLKTGRGNAATSALKTNPKPIRGSSVAVTMALRSRANLKWTSTAYNKTRKQRPTKLKEGQRPTEDEIAKKWAEFLACVKAHKESS</sequence>
<keyword evidence="3" id="KW-1185">Reference proteome</keyword>
<dbReference type="EnsemblMetazoa" id="XM_022809362">
    <property type="protein sequence ID" value="XP_022665097"/>
    <property type="gene ID" value="LOC111252037"/>
</dbReference>
<feature type="compositionally biased region" description="Polar residues" evidence="1">
    <location>
        <begin position="205"/>
        <end position="215"/>
    </location>
</feature>
<feature type="compositionally biased region" description="Low complexity" evidence="1">
    <location>
        <begin position="346"/>
        <end position="358"/>
    </location>
</feature>